<accession>A0A6G0W8B7</accession>
<dbReference type="InterPro" id="IPR010908">
    <property type="entry name" value="Longin_dom"/>
</dbReference>
<dbReference type="SMART" id="SM01270">
    <property type="entry name" value="Longin"/>
    <property type="match status" value="1"/>
</dbReference>
<keyword evidence="5" id="KW-0449">Lipoprotein</keyword>
<evidence type="ECO:0000256" key="6">
    <source>
        <dbReference type="ARBA" id="ARBA00023289"/>
    </source>
</evidence>
<dbReference type="EMBL" id="VJMJ01000317">
    <property type="protein sequence ID" value="KAF0723056.1"/>
    <property type="molecule type" value="Genomic_DNA"/>
</dbReference>
<dbReference type="Gene3D" id="3.30.450.50">
    <property type="entry name" value="Longin domain"/>
    <property type="match status" value="1"/>
</dbReference>
<protein>
    <recommendedName>
        <fullName evidence="13">V-SNARE coiled-coil homology domain-containing protein</fullName>
    </recommendedName>
</protein>
<keyword evidence="6" id="KW-0636">Prenylation</keyword>
<evidence type="ECO:0008006" key="13">
    <source>
        <dbReference type="Google" id="ProtNLM"/>
    </source>
</evidence>
<feature type="domain" description="Longin" evidence="9">
    <location>
        <begin position="9"/>
        <end position="115"/>
    </location>
</feature>
<evidence type="ECO:0000256" key="7">
    <source>
        <dbReference type="ARBA" id="ARBA00046278"/>
    </source>
</evidence>
<dbReference type="InterPro" id="IPR042855">
    <property type="entry name" value="V_SNARE_CC"/>
</dbReference>
<dbReference type="Gene3D" id="1.20.5.110">
    <property type="match status" value="1"/>
</dbReference>
<evidence type="ECO:0000256" key="2">
    <source>
        <dbReference type="ARBA" id="ARBA00022481"/>
    </source>
</evidence>
<dbReference type="VEuPathDB" id="FungiDB:AeMF1_018637"/>
<dbReference type="PROSITE" id="PS50892">
    <property type="entry name" value="V_SNARE"/>
    <property type="match status" value="1"/>
</dbReference>
<proteinExistence type="inferred from homology"/>
<feature type="domain" description="V-SNARE coiled-coil homology" evidence="10">
    <location>
        <begin position="132"/>
        <end position="192"/>
    </location>
</feature>
<evidence type="ECO:0000256" key="1">
    <source>
        <dbReference type="ARBA" id="ARBA00008025"/>
    </source>
</evidence>
<dbReference type="PANTHER" id="PTHR45806:SF1">
    <property type="entry name" value="SYNAPTOBREVIN HOMOLOG YKT6"/>
    <property type="match status" value="1"/>
</dbReference>
<dbReference type="GO" id="GO:0006888">
    <property type="term" value="P:endoplasmic reticulum to Golgi vesicle-mediated transport"/>
    <property type="evidence" value="ECO:0007669"/>
    <property type="project" value="TreeGrafter"/>
</dbReference>
<evidence type="ECO:0000259" key="10">
    <source>
        <dbReference type="PROSITE" id="PS50892"/>
    </source>
</evidence>
<dbReference type="GO" id="GO:0005484">
    <property type="term" value="F:SNAP receptor activity"/>
    <property type="evidence" value="ECO:0007669"/>
    <property type="project" value="TreeGrafter"/>
</dbReference>
<name>A0A6G0W8B7_9STRA</name>
<comment type="similarity">
    <text evidence="1">Belongs to the synaptobrevin family.</text>
</comment>
<dbReference type="PROSITE" id="PS50859">
    <property type="entry name" value="LONGIN"/>
    <property type="match status" value="1"/>
</dbReference>
<dbReference type="Proteomes" id="UP000481153">
    <property type="component" value="Unassembled WGS sequence"/>
</dbReference>
<gene>
    <name evidence="11" type="ORF">Ae201684_017927</name>
</gene>
<dbReference type="GO" id="GO:0005794">
    <property type="term" value="C:Golgi apparatus"/>
    <property type="evidence" value="ECO:0007669"/>
    <property type="project" value="TreeGrafter"/>
</dbReference>
<dbReference type="InterPro" id="IPR011012">
    <property type="entry name" value="Longin-like_dom_sf"/>
</dbReference>
<keyword evidence="4" id="KW-0564">Palmitate</keyword>
<evidence type="ECO:0000256" key="4">
    <source>
        <dbReference type="ARBA" id="ARBA00023139"/>
    </source>
</evidence>
<keyword evidence="3" id="KW-0472">Membrane</keyword>
<keyword evidence="8" id="KW-0175">Coiled coil</keyword>
<evidence type="ECO:0000256" key="8">
    <source>
        <dbReference type="PROSITE-ProRule" id="PRU00290"/>
    </source>
</evidence>
<evidence type="ECO:0000256" key="3">
    <source>
        <dbReference type="ARBA" id="ARBA00023136"/>
    </source>
</evidence>
<dbReference type="AlphaFoldDB" id="A0A6G0W8B7"/>
<dbReference type="CDD" id="cd14824">
    <property type="entry name" value="Longin"/>
    <property type="match status" value="1"/>
</dbReference>
<comment type="subcellular location">
    <subcellularLocation>
        <location evidence="7">Endomembrane system</location>
        <topology evidence="7">Lipid-anchor</topology>
        <orientation evidence="7">Cytoplasmic side</orientation>
    </subcellularLocation>
</comment>
<keyword evidence="2" id="KW-0488">Methylation</keyword>
<organism evidence="11 12">
    <name type="scientific">Aphanomyces euteiches</name>
    <dbReference type="NCBI Taxonomy" id="100861"/>
    <lineage>
        <taxon>Eukaryota</taxon>
        <taxon>Sar</taxon>
        <taxon>Stramenopiles</taxon>
        <taxon>Oomycota</taxon>
        <taxon>Saprolegniomycetes</taxon>
        <taxon>Saprolegniales</taxon>
        <taxon>Verrucalvaceae</taxon>
        <taxon>Aphanomyces</taxon>
    </lineage>
</organism>
<evidence type="ECO:0000313" key="11">
    <source>
        <dbReference type="EMBL" id="KAF0723056.1"/>
    </source>
</evidence>
<sequence length="192" mass="21720">MKVLAIELLHQRSDPVILAKAMELSSFGYFKQSTIREMIDFFCQTIVKRTAVGQRQSVTAEDYVCHVFVRQDGLAGVFVCDDEYPTRVAFSVLTKVVEQYSLEHSSGSWATSTWPPLVESLKDAQDPKKIDKIAAIQSELDDTTEILRRTIQDTLKRGEQLDELVTKSKTLSVQSQVFYTRARATNSCCILM</sequence>
<evidence type="ECO:0000256" key="5">
    <source>
        <dbReference type="ARBA" id="ARBA00023288"/>
    </source>
</evidence>
<comment type="caution">
    <text evidence="11">The sequence shown here is derived from an EMBL/GenBank/DDBJ whole genome shotgun (WGS) entry which is preliminary data.</text>
</comment>
<dbReference type="Pfam" id="PF00957">
    <property type="entry name" value="Synaptobrevin"/>
    <property type="match status" value="1"/>
</dbReference>
<dbReference type="PANTHER" id="PTHR45806">
    <property type="entry name" value="SYNAPTOBREVIN HOMOLOG YKT6"/>
    <property type="match status" value="1"/>
</dbReference>
<evidence type="ECO:0000313" key="12">
    <source>
        <dbReference type="Proteomes" id="UP000481153"/>
    </source>
</evidence>
<evidence type="ECO:0000259" key="9">
    <source>
        <dbReference type="PROSITE" id="PS50859"/>
    </source>
</evidence>
<dbReference type="SUPFAM" id="SSF58038">
    <property type="entry name" value="SNARE fusion complex"/>
    <property type="match status" value="1"/>
</dbReference>
<reference evidence="11 12" key="1">
    <citation type="submission" date="2019-07" db="EMBL/GenBank/DDBJ databases">
        <title>Genomics analysis of Aphanomyces spp. identifies a new class of oomycete effector associated with host adaptation.</title>
        <authorList>
            <person name="Gaulin E."/>
        </authorList>
    </citation>
    <scope>NUCLEOTIDE SEQUENCE [LARGE SCALE GENOMIC DNA]</scope>
    <source>
        <strain evidence="11 12">ATCC 201684</strain>
    </source>
</reference>
<dbReference type="SUPFAM" id="SSF64356">
    <property type="entry name" value="SNARE-like"/>
    <property type="match status" value="1"/>
</dbReference>
<dbReference type="Pfam" id="PF13774">
    <property type="entry name" value="Longin"/>
    <property type="match status" value="1"/>
</dbReference>
<keyword evidence="12" id="KW-1185">Reference proteome</keyword>